<accession>A0ABR1FT38</accession>
<dbReference type="PROSITE" id="PS51444">
    <property type="entry name" value="FH2"/>
    <property type="match status" value="1"/>
</dbReference>
<name>A0ABR1FT38_AURAN</name>
<dbReference type="PANTHER" id="PTHR45725">
    <property type="entry name" value="FORMIN HOMOLOGY 2 FAMILY MEMBER"/>
    <property type="match status" value="1"/>
</dbReference>
<evidence type="ECO:0000313" key="4">
    <source>
        <dbReference type="EMBL" id="KAK7237827.1"/>
    </source>
</evidence>
<dbReference type="PANTHER" id="PTHR45725:SF1">
    <property type="entry name" value="DISHEVELLED ASSOCIATED ACTIVATOR OF MORPHOGENESIS, ISOFORM D"/>
    <property type="match status" value="1"/>
</dbReference>
<reference evidence="4 5" key="1">
    <citation type="submission" date="2024-03" db="EMBL/GenBank/DDBJ databases">
        <title>Aureococcus anophagefferens CCMP1851 and Kratosvirus quantuckense: Draft genome of a second virus-susceptible host strain in the model system.</title>
        <authorList>
            <person name="Chase E."/>
            <person name="Truchon A.R."/>
            <person name="Schepens W."/>
            <person name="Wilhelm S.W."/>
        </authorList>
    </citation>
    <scope>NUCLEOTIDE SEQUENCE [LARGE SCALE GENOMIC DNA]</scope>
    <source>
        <strain evidence="4 5">CCMP1851</strain>
    </source>
</reference>
<dbReference type="Pfam" id="PF02181">
    <property type="entry name" value="FH2"/>
    <property type="match status" value="1"/>
</dbReference>
<dbReference type="Pfam" id="PF06371">
    <property type="entry name" value="Drf_GBD"/>
    <property type="match status" value="1"/>
</dbReference>
<dbReference type="InterPro" id="IPR051425">
    <property type="entry name" value="Formin_Homology"/>
</dbReference>
<sequence>MAEPDPAAPAAAEAEAAPAPPPRPPPPVGEAGPAPSDAAVEAMFAKLLQLQLLPGDAQQRLIATLSIDKKQQMISMHGALLADDAAASKSRFTAGEDGALLQLIRDADAACAEGGASGAGALGGALSVRGALFQLTQRLGELHTRLKTANREWLRGFLDHGGLELVSAVARKRLIRDPFLKPDLAAVEAALRCFKTICNNADGLAAVVSARGALDVLAACCEPTAALASVHGEALDILCVAVWASDGARSAVLRSLTRLSHQRLEAPFAFARALVKRSKSVPVKAKTMALCNQIIMKAPELEERCAWRNCLLAAGVPSAALEEAAKAERLYEAYDPDDDDDDEDDEDSDDDAEVEIRGTLAHDPENGVDPRNGKMKGSLVAAKARSAKINAVAKALGGKATKHRIYELDEGILSWSMEKDDEVTKSEQRVYMDEVLVVRPATTHQEILAVAPLAVELVFAPPRHPLVLGVEDERDHDAWFTAFKVARRDAAFYGGEKESMGEASKDVRANRARSELAPDQLLAETKNLRKQCEIFRAVSDADREITVQPLLGDGVDGADVGGLAALVAESAARAGAPDVAVRLLQELLLWPVEGALGAASAWRLALKSLSFTQRRRRELEAGLADGGDPYVGAAPTQERKHRKARSAWSSPQRSRSARWSAPAPANAGGASRPRSRRRRRPRSWSSGRRRARPPPRTRPTPSSTRCSGCTCAARSRRRWPPRASTPRASTTRRRRPRPRRWPRRPPRKKKRPSSASRPCSPRALARRKPAAAARAAPAAAGGAASDPKYAKYFKMLAMHIPKPAVMMKMSAEGLDPRVLDGGGAAGPPLRDDPKYAKYFKMLAMHVPKGAVAAKMLGEGLDASLLDCDPSKPAPPGKGSGLPPKKKAAGKKAAAGARLKGAFWTKLGDDDLKGTLWADLDEGRGRAGSTVPLPSRDALVAAFGTTKAAKDDKPKEKKPKGPVLTHLVDGKRNQNVLIGLGRVKLSPAETRDALAALDVDKLPSLGDASGAEIWLGLIPTDEETQLVTGWLTANGGDGALEKLAPVEKFFAVVSGAPRLKQRLEALRDMHRFGEALEDARGKASLLRAGCAQLDAAAKQKGGALRSALRCALGVGNELNAGTARGDAHGFAPDFLPKLATIKQNDAKAGTLMNLVVTQLEDAKGAALAATLAGDLAGVGAAAAVDALEIAGDLRKLEAALAKSVGAELEVSRKGGDGSASKFVETFGPFYADATDKLKRAHDDYAETKTLALGVKKKFGAGDEPTLQDGGCAIKAFLAQVRDFAAAFETARLANVKKRQLAALEAKRKAERAARDAAKARKAEAAEAHKKKLADLPPGEAPPPPPSDDLFNAFAASQNASADEMLANFQRGVAAKLDARRAQVVADDASSESGWSDSD</sequence>
<feature type="compositionally biased region" description="Basic and acidic residues" evidence="1">
    <location>
        <begin position="1312"/>
        <end position="1326"/>
    </location>
</feature>
<feature type="compositionally biased region" description="Basic and acidic residues" evidence="1">
    <location>
        <begin position="354"/>
        <end position="365"/>
    </location>
</feature>
<feature type="region of interest" description="Disordered" evidence="1">
    <location>
        <begin position="866"/>
        <end position="890"/>
    </location>
</feature>
<dbReference type="InterPro" id="IPR011989">
    <property type="entry name" value="ARM-like"/>
</dbReference>
<dbReference type="InterPro" id="IPR019309">
    <property type="entry name" value="WASHC3"/>
</dbReference>
<gene>
    <name evidence="4" type="ORF">SO694_00022137</name>
</gene>
<keyword evidence="5" id="KW-1185">Reference proteome</keyword>
<feature type="compositionally biased region" description="Pro residues" evidence="1">
    <location>
        <begin position="18"/>
        <end position="28"/>
    </location>
</feature>
<organism evidence="4 5">
    <name type="scientific">Aureococcus anophagefferens</name>
    <name type="common">Harmful bloom alga</name>
    <dbReference type="NCBI Taxonomy" id="44056"/>
    <lineage>
        <taxon>Eukaryota</taxon>
        <taxon>Sar</taxon>
        <taxon>Stramenopiles</taxon>
        <taxon>Ochrophyta</taxon>
        <taxon>Pelagophyceae</taxon>
        <taxon>Pelagomonadales</taxon>
        <taxon>Pelagomonadaceae</taxon>
        <taxon>Aureococcus</taxon>
    </lineage>
</organism>
<proteinExistence type="predicted"/>
<dbReference type="SUPFAM" id="SSF48371">
    <property type="entry name" value="ARM repeat"/>
    <property type="match status" value="1"/>
</dbReference>
<feature type="region of interest" description="Disordered" evidence="1">
    <location>
        <begin position="1"/>
        <end position="35"/>
    </location>
</feature>
<evidence type="ECO:0000259" key="3">
    <source>
        <dbReference type="PROSITE" id="PS51444"/>
    </source>
</evidence>
<dbReference type="Proteomes" id="UP001363151">
    <property type="component" value="Unassembled WGS sequence"/>
</dbReference>
<feature type="domain" description="GBD/FH3" evidence="2">
    <location>
        <begin position="32"/>
        <end position="447"/>
    </location>
</feature>
<dbReference type="InterPro" id="IPR042201">
    <property type="entry name" value="FH2_Formin_sf"/>
</dbReference>
<feature type="compositionally biased region" description="Acidic residues" evidence="1">
    <location>
        <begin position="334"/>
        <end position="353"/>
    </location>
</feature>
<feature type="region of interest" description="Disordered" evidence="1">
    <location>
        <begin position="623"/>
        <end position="784"/>
    </location>
</feature>
<evidence type="ECO:0000313" key="5">
    <source>
        <dbReference type="Proteomes" id="UP001363151"/>
    </source>
</evidence>
<dbReference type="Pfam" id="PF10152">
    <property type="entry name" value="CCDC53"/>
    <property type="match status" value="2"/>
</dbReference>
<dbReference type="SUPFAM" id="SSF101447">
    <property type="entry name" value="Formin homology 2 domain (FH2 domain)"/>
    <property type="match status" value="1"/>
</dbReference>
<evidence type="ECO:0000256" key="1">
    <source>
        <dbReference type="SAM" id="MobiDB-lite"/>
    </source>
</evidence>
<comment type="caution">
    <text evidence="4">The sequence shown here is derived from an EMBL/GenBank/DDBJ whole genome shotgun (WGS) entry which is preliminary data.</text>
</comment>
<dbReference type="SMART" id="SM01140">
    <property type="entry name" value="Drf_GBD"/>
    <property type="match status" value="1"/>
</dbReference>
<feature type="compositionally biased region" description="Basic residues" evidence="1">
    <location>
        <begin position="730"/>
        <end position="752"/>
    </location>
</feature>
<feature type="compositionally biased region" description="Low complexity" evidence="1">
    <location>
        <begin position="646"/>
        <end position="672"/>
    </location>
</feature>
<feature type="compositionally biased region" description="Low complexity" evidence="1">
    <location>
        <begin position="770"/>
        <end position="784"/>
    </location>
</feature>
<feature type="region of interest" description="Disordered" evidence="1">
    <location>
        <begin position="1312"/>
        <end position="1350"/>
    </location>
</feature>
<dbReference type="Gene3D" id="1.25.10.10">
    <property type="entry name" value="Leucine-rich Repeat Variant"/>
    <property type="match status" value="1"/>
</dbReference>
<feature type="compositionally biased region" description="Low complexity" evidence="1">
    <location>
        <begin position="753"/>
        <end position="763"/>
    </location>
</feature>
<feature type="region of interest" description="Disordered" evidence="1">
    <location>
        <begin position="333"/>
        <end position="375"/>
    </location>
</feature>
<dbReference type="InterPro" id="IPR010473">
    <property type="entry name" value="GTPase-bd"/>
</dbReference>
<dbReference type="Gene3D" id="1.20.58.2220">
    <property type="entry name" value="Formin, FH2 domain"/>
    <property type="match status" value="1"/>
</dbReference>
<dbReference type="InterPro" id="IPR014768">
    <property type="entry name" value="GBD/FH3_dom"/>
</dbReference>
<protein>
    <submittedName>
        <fullName evidence="4">Actin binding protein</fullName>
    </submittedName>
</protein>
<dbReference type="SMART" id="SM00498">
    <property type="entry name" value="FH2"/>
    <property type="match status" value="1"/>
</dbReference>
<dbReference type="PROSITE" id="PS51232">
    <property type="entry name" value="GBD_FH3"/>
    <property type="match status" value="1"/>
</dbReference>
<dbReference type="InterPro" id="IPR016024">
    <property type="entry name" value="ARM-type_fold"/>
</dbReference>
<dbReference type="InterPro" id="IPR015425">
    <property type="entry name" value="FH2_Formin"/>
</dbReference>
<feature type="domain" description="FH2" evidence="3">
    <location>
        <begin position="888"/>
        <end position="1312"/>
    </location>
</feature>
<evidence type="ECO:0000259" key="2">
    <source>
        <dbReference type="PROSITE" id="PS51232"/>
    </source>
</evidence>
<feature type="compositionally biased region" description="Low complexity" evidence="1">
    <location>
        <begin position="1"/>
        <end position="17"/>
    </location>
</feature>
<feature type="compositionally biased region" description="Basic residues" evidence="1">
    <location>
        <begin position="673"/>
        <end position="695"/>
    </location>
</feature>
<dbReference type="EMBL" id="JBBJCI010000231">
    <property type="protein sequence ID" value="KAK7237827.1"/>
    <property type="molecule type" value="Genomic_DNA"/>
</dbReference>